<evidence type="ECO:0000313" key="3">
    <source>
        <dbReference type="EMBL" id="KAE8352189.1"/>
    </source>
</evidence>
<keyword evidence="1" id="KW-0732">Signal</keyword>
<sequence length="151" mass="17000">MYRAVLLMTLFLVALTTSTTIPKRDDPRLEKECRDLELVTVNRDPALTSLQAKCKSGNDEVTSRLNLNHCLHWRSSSNPSFRVRKDGDGLKDGDCIDCVLNNEAKLLCSCRGGSSYRDKPQKRFVEGINLNEAIKVKDGYLECHGIKGDKR</sequence>
<evidence type="ECO:0000313" key="4">
    <source>
        <dbReference type="Proteomes" id="UP000327118"/>
    </source>
</evidence>
<feature type="domain" description="Cyanovirin-N" evidence="2">
    <location>
        <begin position="32"/>
        <end position="142"/>
    </location>
</feature>
<dbReference type="EMBL" id="ML739139">
    <property type="protein sequence ID" value="KAE8352189.1"/>
    <property type="molecule type" value="Genomic_DNA"/>
</dbReference>
<dbReference type="Proteomes" id="UP000327118">
    <property type="component" value="Unassembled WGS sequence"/>
</dbReference>
<dbReference type="AlphaFoldDB" id="A0A5N6Z691"/>
<dbReference type="Pfam" id="PF08881">
    <property type="entry name" value="CVNH"/>
    <property type="match status" value="1"/>
</dbReference>
<gene>
    <name evidence="3" type="ORF">BDV28DRAFT_135598</name>
</gene>
<dbReference type="InterPro" id="IPR011058">
    <property type="entry name" value="Cyanovirin-N"/>
</dbReference>
<dbReference type="Gene3D" id="2.30.60.10">
    <property type="entry name" value="Cyanovirin-N"/>
    <property type="match status" value="1"/>
</dbReference>
<name>A0A5N6Z691_9EURO</name>
<protein>
    <recommendedName>
        <fullName evidence="2">Cyanovirin-N domain-containing protein</fullName>
    </recommendedName>
</protein>
<dbReference type="InterPro" id="IPR036673">
    <property type="entry name" value="Cyanovirin-N_sf"/>
</dbReference>
<evidence type="ECO:0000259" key="2">
    <source>
        <dbReference type="Pfam" id="PF08881"/>
    </source>
</evidence>
<proteinExistence type="predicted"/>
<organism evidence="3 4">
    <name type="scientific">Aspergillus coremiiformis</name>
    <dbReference type="NCBI Taxonomy" id="138285"/>
    <lineage>
        <taxon>Eukaryota</taxon>
        <taxon>Fungi</taxon>
        <taxon>Dikarya</taxon>
        <taxon>Ascomycota</taxon>
        <taxon>Pezizomycotina</taxon>
        <taxon>Eurotiomycetes</taxon>
        <taxon>Eurotiomycetidae</taxon>
        <taxon>Eurotiales</taxon>
        <taxon>Aspergillaceae</taxon>
        <taxon>Aspergillus</taxon>
        <taxon>Aspergillus subgen. Circumdati</taxon>
    </lineage>
</organism>
<accession>A0A5N6Z691</accession>
<dbReference type="SUPFAM" id="SSF51322">
    <property type="entry name" value="Cyanovirin-N"/>
    <property type="match status" value="1"/>
</dbReference>
<evidence type="ECO:0000256" key="1">
    <source>
        <dbReference type="SAM" id="SignalP"/>
    </source>
</evidence>
<reference evidence="4" key="1">
    <citation type="submission" date="2019-04" db="EMBL/GenBank/DDBJ databases">
        <title>Friends and foes A comparative genomics studyof 23 Aspergillus species from section Flavi.</title>
        <authorList>
            <consortium name="DOE Joint Genome Institute"/>
            <person name="Kjaerbolling I."/>
            <person name="Vesth T."/>
            <person name="Frisvad J.C."/>
            <person name="Nybo J.L."/>
            <person name="Theobald S."/>
            <person name="Kildgaard S."/>
            <person name="Isbrandt T."/>
            <person name="Kuo A."/>
            <person name="Sato A."/>
            <person name="Lyhne E.K."/>
            <person name="Kogle M.E."/>
            <person name="Wiebenga A."/>
            <person name="Kun R.S."/>
            <person name="Lubbers R.J."/>
            <person name="Makela M.R."/>
            <person name="Barry K."/>
            <person name="Chovatia M."/>
            <person name="Clum A."/>
            <person name="Daum C."/>
            <person name="Haridas S."/>
            <person name="He G."/>
            <person name="LaButti K."/>
            <person name="Lipzen A."/>
            <person name="Mondo S."/>
            <person name="Riley R."/>
            <person name="Salamov A."/>
            <person name="Simmons B.A."/>
            <person name="Magnuson J.K."/>
            <person name="Henrissat B."/>
            <person name="Mortensen U.H."/>
            <person name="Larsen T.O."/>
            <person name="Devries R.P."/>
            <person name="Grigoriev I.V."/>
            <person name="Machida M."/>
            <person name="Baker S.E."/>
            <person name="Andersen M.R."/>
        </authorList>
    </citation>
    <scope>NUCLEOTIDE SEQUENCE [LARGE SCALE GENOMIC DNA]</scope>
    <source>
        <strain evidence="4">CBS 553.77</strain>
    </source>
</reference>
<feature type="signal peptide" evidence="1">
    <location>
        <begin position="1"/>
        <end position="18"/>
    </location>
</feature>
<feature type="chain" id="PRO_5024908937" description="Cyanovirin-N domain-containing protein" evidence="1">
    <location>
        <begin position="19"/>
        <end position="151"/>
    </location>
</feature>
<keyword evidence="4" id="KW-1185">Reference proteome</keyword>